<dbReference type="PANTHER" id="PTHR24121:SF23">
    <property type="entry name" value="NO MECHANORECEPTOR POTENTIAL C, ISOFORM H"/>
    <property type="match status" value="1"/>
</dbReference>
<feature type="region of interest" description="Disordered" evidence="2">
    <location>
        <begin position="266"/>
        <end position="303"/>
    </location>
</feature>
<evidence type="ECO:0000313" key="4">
    <source>
        <dbReference type="RefSeq" id="XP_033359278.1"/>
    </source>
</evidence>
<dbReference type="PROSITE" id="PS50088">
    <property type="entry name" value="ANK_REPEAT"/>
    <property type="match status" value="1"/>
</dbReference>
<dbReference type="PANTHER" id="PTHR24121">
    <property type="entry name" value="NO MECHANORECEPTOR POTENTIAL C, ISOFORM D-RELATED"/>
    <property type="match status" value="1"/>
</dbReference>
<dbReference type="RefSeq" id="XP_033359278.1">
    <property type="nucleotide sequence ID" value="XM_033503387.1"/>
</dbReference>
<dbReference type="KEGG" id="bvk:117238478"/>
<keyword evidence="3" id="KW-1185">Reference proteome</keyword>
<feature type="compositionally biased region" description="Polar residues" evidence="2">
    <location>
        <begin position="327"/>
        <end position="342"/>
    </location>
</feature>
<accession>A0A6J3L0X8</accession>
<dbReference type="SUPFAM" id="SSF48403">
    <property type="entry name" value="Ankyrin repeat"/>
    <property type="match status" value="1"/>
</dbReference>
<reference evidence="4" key="1">
    <citation type="submission" date="2025-08" db="UniProtKB">
        <authorList>
            <consortium name="RefSeq"/>
        </authorList>
    </citation>
    <scope>IDENTIFICATION</scope>
    <source>
        <tissue evidence="4">Muscle</tissue>
    </source>
</reference>
<proteinExistence type="predicted"/>
<organism evidence="3 4">
    <name type="scientific">Bombus vosnesenskii</name>
    <dbReference type="NCBI Taxonomy" id="207650"/>
    <lineage>
        <taxon>Eukaryota</taxon>
        <taxon>Metazoa</taxon>
        <taxon>Ecdysozoa</taxon>
        <taxon>Arthropoda</taxon>
        <taxon>Hexapoda</taxon>
        <taxon>Insecta</taxon>
        <taxon>Pterygota</taxon>
        <taxon>Neoptera</taxon>
        <taxon>Endopterygota</taxon>
        <taxon>Hymenoptera</taxon>
        <taxon>Apocrita</taxon>
        <taxon>Aculeata</taxon>
        <taxon>Apoidea</taxon>
        <taxon>Anthophila</taxon>
        <taxon>Apidae</taxon>
        <taxon>Bombus</taxon>
        <taxon>Pyrobombus</taxon>
    </lineage>
</organism>
<evidence type="ECO:0000256" key="1">
    <source>
        <dbReference type="PROSITE-ProRule" id="PRU00023"/>
    </source>
</evidence>
<evidence type="ECO:0000313" key="3">
    <source>
        <dbReference type="Proteomes" id="UP000504631"/>
    </source>
</evidence>
<name>A0A6J3L0X8_9HYME</name>
<dbReference type="Gene3D" id="1.25.40.20">
    <property type="entry name" value="Ankyrin repeat-containing domain"/>
    <property type="match status" value="1"/>
</dbReference>
<dbReference type="Proteomes" id="UP000504631">
    <property type="component" value="Unplaced"/>
</dbReference>
<gene>
    <name evidence="4" type="primary">LOC117238478</name>
</gene>
<dbReference type="InterPro" id="IPR002110">
    <property type="entry name" value="Ankyrin_rpt"/>
</dbReference>
<feature type="region of interest" description="Disordered" evidence="2">
    <location>
        <begin position="318"/>
        <end position="342"/>
    </location>
</feature>
<dbReference type="GeneID" id="117238478"/>
<sequence>MVKDHKDIFSLKRQGSSNMTNINAVPVPRNQNTALNSTSFHLSNGIENVIDKIENLRLTHDTVDQSNEIRDFDAYRTKHSVRRVPGCQTSNNNDIYDCDHNHDRENDRNDLIERGPIKSQFCSLTRSQPYWTSVEQPRNFQANETFPIDYDKTAEQILRDKECSEKLNACLDQLQDLERTSCTYDSNARDEDKSQVYSLRKDFSSTPSTIVGNALSDDLLLLENVLCGAFQAAQHVTKKSFLRSQETVEAFFDTCLTDGNTIVSSSESCESNRTHSPTLPISTQSSGRSQPKTNHSPIGSPRITVTSTCRPAQIFSCSSSCSPSSSNQSYGDTSSPNSSFTYQTTAGSRIEERFKQDFENFQFCRLDGDTVVSNTVVNNIDDNELWSQVMDELVNNLNGEKDKVGETYLQDPSKVENATNTIIFQTNNLQQVRHSSNRDDIPNEGVTVAKPVSWSDVSYPLVSRANIPQKDTQKIETTDDAINAPLLSSYTKYDKSYGTLVKQRPAETISTKDDIHHERNFSPLFNSFGDSSPTAGAIIATNFSFDDFTTKSLPTSPKDDYQIPKMVASFEDHSQQRCFSNSDRNTIPWSSLNLPSVKASEKLKEKLDPQEVKKAMISLLKRSAKELAKQDKDGDTKLMCLVGNPNELVQKMAYLVPLVERMSTITGALTIMNNRGDDALYLAALNCPQFPFVAGYLAATMLEKGINFTQRLYHTRGDTLIHSIASQGDSHEETLAELLALRTIQGNRLFDLSKRNYDGRTALHIAIESHIPFTKGITSLGTIKLLLKYGADPRIKETKYGNNALHMAVSLDCDPVLVKLLLDTWASDLVNAVNYNHDTALHAVAAMSTNVSFDRQKEVCWLLVQAGGHTNLLNHEGKTPLDLVSTDRKGAIREIFHKRS</sequence>
<feature type="repeat" description="ANK" evidence="1">
    <location>
        <begin position="758"/>
        <end position="798"/>
    </location>
</feature>
<keyword evidence="1" id="KW-0040">ANK repeat</keyword>
<dbReference type="InterPro" id="IPR036770">
    <property type="entry name" value="Ankyrin_rpt-contain_sf"/>
</dbReference>
<protein>
    <submittedName>
        <fullName evidence="4">Uncharacterized protein LOC117238478 isoform X1</fullName>
    </submittedName>
</protein>
<dbReference type="AlphaFoldDB" id="A0A6J3L0X8"/>
<dbReference type="SMART" id="SM00248">
    <property type="entry name" value="ANK"/>
    <property type="match status" value="4"/>
</dbReference>
<evidence type="ECO:0000256" key="2">
    <source>
        <dbReference type="SAM" id="MobiDB-lite"/>
    </source>
</evidence>
<dbReference type="Pfam" id="PF12796">
    <property type="entry name" value="Ank_2"/>
    <property type="match status" value="1"/>
</dbReference>